<dbReference type="PROSITE" id="PS51257">
    <property type="entry name" value="PROKAR_LIPOPROTEIN"/>
    <property type="match status" value="1"/>
</dbReference>
<accession>A0A1H3ECH1</accession>
<evidence type="ECO:0008006" key="4">
    <source>
        <dbReference type="Google" id="ProtNLM"/>
    </source>
</evidence>
<dbReference type="RefSeq" id="WP_089765599.1">
    <property type="nucleotide sequence ID" value="NZ_FNPB01000002.1"/>
</dbReference>
<feature type="compositionally biased region" description="Low complexity" evidence="1">
    <location>
        <begin position="33"/>
        <end position="59"/>
    </location>
</feature>
<feature type="region of interest" description="Disordered" evidence="1">
    <location>
        <begin position="23"/>
        <end position="60"/>
    </location>
</feature>
<proteinExistence type="predicted"/>
<evidence type="ECO:0000313" key="2">
    <source>
        <dbReference type="EMBL" id="SDX76355.1"/>
    </source>
</evidence>
<dbReference type="PANTHER" id="PTHR37953">
    <property type="entry name" value="UPF0127 PROTEIN MJ1496"/>
    <property type="match status" value="1"/>
</dbReference>
<name>A0A1H3ECH1_9EURY</name>
<gene>
    <name evidence="2" type="ORF">SAMN04487946_102183</name>
</gene>
<sequence>MDRRTYLGLVGTVAGLSGCLNETAGGETDSGSGTVTPTDADTRTTTDASDTASATPTGTPIHAEYETTEVRVRAPDGDRLGSVTAAIADTGTLRYRGLSDTEVLPEDRGMLFVYENVSDHTYVMRGMDFGIDIVYADGEGTITRIHHAPEPGPDEDGAAQRYPGRGQYVLEVRYRWTAERGITEGDRLVFTLPE</sequence>
<dbReference type="PANTHER" id="PTHR37953:SF1">
    <property type="entry name" value="UPF0127 PROTEIN MJ1496"/>
    <property type="match status" value="1"/>
</dbReference>
<dbReference type="Gene3D" id="2.60.120.1140">
    <property type="entry name" value="Protein of unknown function DUF192"/>
    <property type="match status" value="1"/>
</dbReference>
<dbReference type="Proteomes" id="UP000199170">
    <property type="component" value="Unassembled WGS sequence"/>
</dbReference>
<evidence type="ECO:0000313" key="3">
    <source>
        <dbReference type="Proteomes" id="UP000199170"/>
    </source>
</evidence>
<reference evidence="3" key="1">
    <citation type="submission" date="2016-10" db="EMBL/GenBank/DDBJ databases">
        <authorList>
            <person name="Varghese N."/>
            <person name="Submissions S."/>
        </authorList>
    </citation>
    <scope>NUCLEOTIDE SEQUENCE [LARGE SCALE GENOMIC DNA]</scope>
    <source>
        <strain evidence="3">CGMCC 1.10118</strain>
    </source>
</reference>
<dbReference type="STRING" id="660517.SAMN04487946_102183"/>
<dbReference type="EMBL" id="FNPB01000002">
    <property type="protein sequence ID" value="SDX76355.1"/>
    <property type="molecule type" value="Genomic_DNA"/>
</dbReference>
<dbReference type="InterPro" id="IPR003795">
    <property type="entry name" value="DUF192"/>
</dbReference>
<evidence type="ECO:0000256" key="1">
    <source>
        <dbReference type="SAM" id="MobiDB-lite"/>
    </source>
</evidence>
<dbReference type="AlphaFoldDB" id="A0A1H3ECH1"/>
<organism evidence="2 3">
    <name type="scientific">Halobellus clavatus</name>
    <dbReference type="NCBI Taxonomy" id="660517"/>
    <lineage>
        <taxon>Archaea</taxon>
        <taxon>Methanobacteriati</taxon>
        <taxon>Methanobacteriota</taxon>
        <taxon>Stenosarchaea group</taxon>
        <taxon>Halobacteria</taxon>
        <taxon>Halobacteriales</taxon>
        <taxon>Haloferacaceae</taxon>
        <taxon>Halobellus</taxon>
    </lineage>
</organism>
<protein>
    <recommendedName>
        <fullName evidence="4">DUF192 domain-containing protein</fullName>
    </recommendedName>
</protein>
<dbReference type="Pfam" id="PF02643">
    <property type="entry name" value="DUF192"/>
    <property type="match status" value="1"/>
</dbReference>
<keyword evidence="3" id="KW-1185">Reference proteome</keyword>
<dbReference type="OrthoDB" id="6763at2157"/>
<dbReference type="InterPro" id="IPR038695">
    <property type="entry name" value="Saro_0823-like_sf"/>
</dbReference>